<reference evidence="6 7" key="1">
    <citation type="journal article" date="2011" name="Proc. Natl. Acad. Sci. U.S.A.">
        <title>Comparative genomics of xylose-fermenting fungi for enhanced biofuel production.</title>
        <authorList>
            <person name="Wohlbach D.J."/>
            <person name="Kuo A."/>
            <person name="Sato T.K."/>
            <person name="Potts K.M."/>
            <person name="Salamov A.A."/>
            <person name="LaButti K.M."/>
            <person name="Sun H."/>
            <person name="Clum A."/>
            <person name="Pangilinan J.L."/>
            <person name="Lindquist E.A."/>
            <person name="Lucas S."/>
            <person name="Lapidus A."/>
            <person name="Jin M."/>
            <person name="Gunawan C."/>
            <person name="Balan V."/>
            <person name="Dale B.E."/>
            <person name="Jeffries T.W."/>
            <person name="Zinkel R."/>
            <person name="Barry K.W."/>
            <person name="Grigoriev I.V."/>
            <person name="Gasch A.P."/>
        </authorList>
    </citation>
    <scope>NUCLEOTIDE SEQUENCE [LARGE SCALE GENOMIC DNA]</scope>
    <source>
        <strain evidence="7">NRRL Y-27907 / 11-Y1</strain>
    </source>
</reference>
<dbReference type="InterPro" id="IPR002777">
    <property type="entry name" value="PFD_beta-like"/>
</dbReference>
<evidence type="ECO:0000256" key="2">
    <source>
        <dbReference type="ARBA" id="ARBA00023186"/>
    </source>
</evidence>
<dbReference type="RefSeq" id="XP_007373150.1">
    <property type="nucleotide sequence ID" value="XM_007373088.1"/>
</dbReference>
<feature type="coiled-coil region" evidence="5">
    <location>
        <begin position="76"/>
        <end position="103"/>
    </location>
</feature>
<dbReference type="AlphaFoldDB" id="G3AEF0"/>
<dbReference type="GO" id="GO:0015631">
    <property type="term" value="F:tubulin binding"/>
    <property type="evidence" value="ECO:0007669"/>
    <property type="project" value="EnsemblFungi"/>
</dbReference>
<dbReference type="EMBL" id="GL996499">
    <property type="protein sequence ID" value="EGW35738.1"/>
    <property type="molecule type" value="Genomic_DNA"/>
</dbReference>
<evidence type="ECO:0000256" key="5">
    <source>
        <dbReference type="SAM" id="Coils"/>
    </source>
</evidence>
<dbReference type="CDD" id="cd23165">
    <property type="entry name" value="Prefoldin_4"/>
    <property type="match status" value="1"/>
</dbReference>
<dbReference type="HOGENOM" id="CLU_130032_0_0_1"/>
<comment type="function">
    <text evidence="3 4">Binds specifically to cytosolic chaperonin (c-CPN) and transfers target proteins to it. Binds to nascent polypeptide chain and promotes folding in an environment in which there are many competing pathways for nonnative proteins.</text>
</comment>
<evidence type="ECO:0000313" key="7">
    <source>
        <dbReference type="Proteomes" id="UP000000709"/>
    </source>
</evidence>
<dbReference type="GO" id="GO:0016272">
    <property type="term" value="C:prefoldin complex"/>
    <property type="evidence" value="ECO:0007669"/>
    <property type="project" value="UniProtKB-UniRule"/>
</dbReference>
<dbReference type="FunFam" id="1.10.287.370:FF:000005">
    <property type="entry name" value="Prefoldin subunit 4"/>
    <property type="match status" value="1"/>
</dbReference>
<dbReference type="eggNOG" id="KOG1760">
    <property type="taxonomic scope" value="Eukaryota"/>
</dbReference>
<dbReference type="Proteomes" id="UP000000709">
    <property type="component" value="Unassembled WGS sequence"/>
</dbReference>
<dbReference type="GO" id="GO:0005737">
    <property type="term" value="C:cytoplasm"/>
    <property type="evidence" value="ECO:0007669"/>
    <property type="project" value="EnsemblFungi"/>
</dbReference>
<dbReference type="OMA" id="KFGRAIN"/>
<name>G3AEF0_SPAPN</name>
<evidence type="ECO:0000256" key="4">
    <source>
        <dbReference type="PIRNR" id="PIRNR016477"/>
    </source>
</evidence>
<dbReference type="PIRSF" id="PIRSF016477">
    <property type="entry name" value="Prefoldin_subunit_4"/>
    <property type="match status" value="1"/>
</dbReference>
<dbReference type="GO" id="GO:0071629">
    <property type="term" value="P:cytoplasm protein quality control by the ubiquitin-proteasome system"/>
    <property type="evidence" value="ECO:0007669"/>
    <property type="project" value="EnsemblFungi"/>
</dbReference>
<dbReference type="GO" id="GO:0007021">
    <property type="term" value="P:tubulin complex assembly"/>
    <property type="evidence" value="ECO:0007669"/>
    <property type="project" value="EnsemblFungi"/>
</dbReference>
<dbReference type="STRING" id="619300.G3AEF0"/>
<dbReference type="GO" id="GO:0051082">
    <property type="term" value="F:unfolded protein binding"/>
    <property type="evidence" value="ECO:0007669"/>
    <property type="project" value="InterPro"/>
</dbReference>
<comment type="subunit">
    <text evidence="4">Heterohexamer of two PFD-alpha type and four PFD-beta type subunits.</text>
</comment>
<dbReference type="PANTHER" id="PTHR21100:SF9">
    <property type="entry name" value="PREFOLDIN SUBUNIT 4"/>
    <property type="match status" value="1"/>
</dbReference>
<comment type="similarity">
    <text evidence="1 4">Belongs to the prefoldin subunit beta family.</text>
</comment>
<dbReference type="PANTHER" id="PTHR21100">
    <property type="entry name" value="PREFOLDIN SUBUNIT 4"/>
    <property type="match status" value="1"/>
</dbReference>
<keyword evidence="5" id="KW-0175">Coiled coil</keyword>
<dbReference type="InterPro" id="IPR016661">
    <property type="entry name" value="PFDN4"/>
</dbReference>
<keyword evidence="2 4" id="KW-0143">Chaperone</keyword>
<dbReference type="InParanoid" id="G3AEF0"/>
<gene>
    <name evidence="6" type="ORF">SPAPADRAFT_53903</name>
</gene>
<organism evidence="7">
    <name type="scientific">Spathaspora passalidarum (strain NRRL Y-27907 / 11-Y1)</name>
    <dbReference type="NCBI Taxonomy" id="619300"/>
    <lineage>
        <taxon>Eukaryota</taxon>
        <taxon>Fungi</taxon>
        <taxon>Dikarya</taxon>
        <taxon>Ascomycota</taxon>
        <taxon>Saccharomycotina</taxon>
        <taxon>Pichiomycetes</taxon>
        <taxon>Debaryomycetaceae</taxon>
        <taxon>Spathaspora</taxon>
    </lineage>
</organism>
<sequence>MELLPEGQRNTATEVTWEDQQRINKFSTIIAKKDEQSAILEKLKTDKEYLDDLSLEIELLDEDEKIQYKIGDAFMLLKVEKAVEKIEQDNEKLSTRINEVCDLIDSYDDQLGELKKYLYAKFGNNINLER</sequence>
<dbReference type="GO" id="GO:0032968">
    <property type="term" value="P:positive regulation of transcription elongation by RNA polymerase II"/>
    <property type="evidence" value="ECO:0007669"/>
    <property type="project" value="EnsemblFungi"/>
</dbReference>
<dbReference type="KEGG" id="spaa:SPAPADRAFT_53903"/>
<dbReference type="Pfam" id="PF01920">
    <property type="entry name" value="Prefoldin_2"/>
    <property type="match status" value="1"/>
</dbReference>
<evidence type="ECO:0000256" key="1">
    <source>
        <dbReference type="ARBA" id="ARBA00008045"/>
    </source>
</evidence>
<evidence type="ECO:0000256" key="3">
    <source>
        <dbReference type="ARBA" id="ARBA00024667"/>
    </source>
</evidence>
<dbReference type="SUPFAM" id="SSF46579">
    <property type="entry name" value="Prefoldin"/>
    <property type="match status" value="1"/>
</dbReference>
<proteinExistence type="inferred from homology"/>
<dbReference type="OrthoDB" id="10250441at2759"/>
<accession>G3AEF0</accession>
<dbReference type="GO" id="GO:0006457">
    <property type="term" value="P:protein folding"/>
    <property type="evidence" value="ECO:0007669"/>
    <property type="project" value="UniProtKB-UniRule"/>
</dbReference>
<evidence type="ECO:0000313" key="6">
    <source>
        <dbReference type="EMBL" id="EGW35738.1"/>
    </source>
</evidence>
<dbReference type="GeneID" id="18871819"/>
<protein>
    <recommendedName>
        <fullName evidence="4">Prefoldin subunit 4</fullName>
    </recommendedName>
</protein>
<dbReference type="FunCoup" id="G3AEF0">
    <property type="interactions" value="743"/>
</dbReference>
<keyword evidence="7" id="KW-1185">Reference proteome</keyword>